<evidence type="ECO:0000313" key="2">
    <source>
        <dbReference type="Proteomes" id="UP000182235"/>
    </source>
</evidence>
<sequence>MSIIKDVAFASGPVPDVLQACFSKPKQRDSPESAPGKRRKLNTGIWDSQDIAAALFPEYLTLAHIELKIVSVPP</sequence>
<evidence type="ECO:0000313" key="1">
    <source>
        <dbReference type="EMBL" id="OJD10457.1"/>
    </source>
</evidence>
<dbReference type="EMBL" id="LGRN01000787">
    <property type="protein sequence ID" value="OJD10457.1"/>
    <property type="molecule type" value="Genomic_DNA"/>
</dbReference>
<dbReference type="VEuPathDB" id="FungiDB:AJ78_08542"/>
<comment type="caution">
    <text evidence="1">The sequence shown here is derived from an EMBL/GenBank/DDBJ whole genome shotgun (WGS) entry which is preliminary data.</text>
</comment>
<dbReference type="STRING" id="1447872.A0A1J9P0X4"/>
<accession>A0A1J9P0X4</accession>
<keyword evidence="2" id="KW-1185">Reference proteome</keyword>
<name>A0A1J9P0X4_9EURO</name>
<dbReference type="Proteomes" id="UP000182235">
    <property type="component" value="Unassembled WGS sequence"/>
</dbReference>
<proteinExistence type="predicted"/>
<protein>
    <submittedName>
        <fullName evidence="1">Uncharacterized protein</fullName>
    </submittedName>
</protein>
<dbReference type="AlphaFoldDB" id="A0A1J9P0X4"/>
<gene>
    <name evidence="1" type="ORF">AJ78_08542</name>
</gene>
<reference evidence="1 2" key="1">
    <citation type="submission" date="2015-07" db="EMBL/GenBank/DDBJ databases">
        <title>Emmonsia species relationships and genome sequence.</title>
        <authorList>
            <consortium name="The Broad Institute Genomics Platform"/>
            <person name="Cuomo C.A."/>
            <person name="Munoz J.F."/>
            <person name="Imamovic A."/>
            <person name="Priest M.E."/>
            <person name="Young S."/>
            <person name="Clay O.K."/>
            <person name="McEwen J.G."/>
        </authorList>
    </citation>
    <scope>NUCLEOTIDE SEQUENCE [LARGE SCALE GENOMIC DNA]</scope>
    <source>
        <strain evidence="1 2">UAMH 9510</strain>
    </source>
</reference>
<organism evidence="1 2">
    <name type="scientific">Emergomyces pasteurianus Ep9510</name>
    <dbReference type="NCBI Taxonomy" id="1447872"/>
    <lineage>
        <taxon>Eukaryota</taxon>
        <taxon>Fungi</taxon>
        <taxon>Dikarya</taxon>
        <taxon>Ascomycota</taxon>
        <taxon>Pezizomycotina</taxon>
        <taxon>Eurotiomycetes</taxon>
        <taxon>Eurotiomycetidae</taxon>
        <taxon>Onygenales</taxon>
        <taxon>Ajellomycetaceae</taxon>
        <taxon>Emergomyces</taxon>
    </lineage>
</organism>